<dbReference type="Proteomes" id="UP001055811">
    <property type="component" value="Linkage Group LG08"/>
</dbReference>
<keyword evidence="2" id="KW-1185">Reference proteome</keyword>
<comment type="caution">
    <text evidence="1">The sequence shown here is derived from an EMBL/GenBank/DDBJ whole genome shotgun (WGS) entry which is preliminary data.</text>
</comment>
<protein>
    <submittedName>
        <fullName evidence="1">Uncharacterized protein</fullName>
    </submittedName>
</protein>
<name>A0ACB8ZUB1_CICIN</name>
<gene>
    <name evidence="1" type="ORF">L2E82_44156</name>
</gene>
<organism evidence="1 2">
    <name type="scientific">Cichorium intybus</name>
    <name type="common">Chicory</name>
    <dbReference type="NCBI Taxonomy" id="13427"/>
    <lineage>
        <taxon>Eukaryota</taxon>
        <taxon>Viridiplantae</taxon>
        <taxon>Streptophyta</taxon>
        <taxon>Embryophyta</taxon>
        <taxon>Tracheophyta</taxon>
        <taxon>Spermatophyta</taxon>
        <taxon>Magnoliopsida</taxon>
        <taxon>eudicotyledons</taxon>
        <taxon>Gunneridae</taxon>
        <taxon>Pentapetalae</taxon>
        <taxon>asterids</taxon>
        <taxon>campanulids</taxon>
        <taxon>Asterales</taxon>
        <taxon>Asteraceae</taxon>
        <taxon>Cichorioideae</taxon>
        <taxon>Cichorieae</taxon>
        <taxon>Cichoriinae</taxon>
        <taxon>Cichorium</taxon>
    </lineage>
</organism>
<reference evidence="1 2" key="2">
    <citation type="journal article" date="2022" name="Mol. Ecol. Resour.">
        <title>The genomes of chicory, endive, great burdock and yacon provide insights into Asteraceae paleo-polyploidization history and plant inulin production.</title>
        <authorList>
            <person name="Fan W."/>
            <person name="Wang S."/>
            <person name="Wang H."/>
            <person name="Wang A."/>
            <person name="Jiang F."/>
            <person name="Liu H."/>
            <person name="Zhao H."/>
            <person name="Xu D."/>
            <person name="Zhang Y."/>
        </authorList>
    </citation>
    <scope>NUCLEOTIDE SEQUENCE [LARGE SCALE GENOMIC DNA]</scope>
    <source>
        <strain evidence="2">cv. Punajuju</strain>
        <tissue evidence="1">Leaves</tissue>
    </source>
</reference>
<evidence type="ECO:0000313" key="1">
    <source>
        <dbReference type="EMBL" id="KAI3699700.1"/>
    </source>
</evidence>
<dbReference type="EMBL" id="CM042016">
    <property type="protein sequence ID" value="KAI3699700.1"/>
    <property type="molecule type" value="Genomic_DNA"/>
</dbReference>
<evidence type="ECO:0000313" key="2">
    <source>
        <dbReference type="Proteomes" id="UP001055811"/>
    </source>
</evidence>
<reference evidence="2" key="1">
    <citation type="journal article" date="2022" name="Mol. Ecol. Resour.">
        <title>The genomes of chicory, endive, great burdock and yacon provide insights into Asteraceae palaeo-polyploidization history and plant inulin production.</title>
        <authorList>
            <person name="Fan W."/>
            <person name="Wang S."/>
            <person name="Wang H."/>
            <person name="Wang A."/>
            <person name="Jiang F."/>
            <person name="Liu H."/>
            <person name="Zhao H."/>
            <person name="Xu D."/>
            <person name="Zhang Y."/>
        </authorList>
    </citation>
    <scope>NUCLEOTIDE SEQUENCE [LARGE SCALE GENOMIC DNA]</scope>
    <source>
        <strain evidence="2">cv. Punajuju</strain>
    </source>
</reference>
<accession>A0ACB8ZUB1</accession>
<sequence>MMMLSRGVRTLDGVKLVIPHGYSRRVEKIVGFEVSDDESMKFCKFKDKSEVGLKKDSVNGSGSGQYEMGRVGSTIEKCKSTKKPKSTDQDFTDSEISVELKRKSKDYKCPICFKGYVSIQGLARHERAHNKIESKVESDHIHDIQGLVDININKDDVVLSWFLKSFEPMKQKTNGHGFDDFVVMDRVLTSLEAKEWKEKEDKEKNIMTTKLKVPLA</sequence>
<proteinExistence type="predicted"/>